<dbReference type="OrthoDB" id="523901at2759"/>
<dbReference type="Gene3D" id="3.10.450.700">
    <property type="match status" value="1"/>
</dbReference>
<organism evidence="3 4">
    <name type="scientific">Caenorhabditis bovis</name>
    <dbReference type="NCBI Taxonomy" id="2654633"/>
    <lineage>
        <taxon>Eukaryota</taxon>
        <taxon>Metazoa</taxon>
        <taxon>Ecdysozoa</taxon>
        <taxon>Nematoda</taxon>
        <taxon>Chromadorea</taxon>
        <taxon>Rhabditida</taxon>
        <taxon>Rhabditina</taxon>
        <taxon>Rhabditomorpha</taxon>
        <taxon>Rhabditoidea</taxon>
        <taxon>Rhabditidae</taxon>
        <taxon>Peloderinae</taxon>
        <taxon>Caenorhabditis</taxon>
    </lineage>
</organism>
<comment type="similarity">
    <text evidence="1">Belongs to the PUR DNA-binding protein family.</text>
</comment>
<dbReference type="GO" id="GO:0000977">
    <property type="term" value="F:RNA polymerase II transcription regulatory region sequence-specific DNA binding"/>
    <property type="evidence" value="ECO:0007669"/>
    <property type="project" value="InterPro"/>
</dbReference>
<protein>
    <submittedName>
        <fullName evidence="3">Uncharacterized protein</fullName>
    </submittedName>
</protein>
<proteinExistence type="inferred from homology"/>
<dbReference type="Gene3D" id="3.30.2450.30">
    <property type="match status" value="1"/>
</dbReference>
<dbReference type="PANTHER" id="PTHR12611">
    <property type="entry name" value="PUR-TRANSCRIPTIONAL ACTIVATOR"/>
    <property type="match status" value="1"/>
</dbReference>
<dbReference type="InterPro" id="IPR006628">
    <property type="entry name" value="PUR-bd_fam"/>
</dbReference>
<evidence type="ECO:0000256" key="2">
    <source>
        <dbReference type="ARBA" id="ARBA00023125"/>
    </source>
</evidence>
<keyword evidence="2" id="KW-0238">DNA-binding</keyword>
<comment type="caution">
    <text evidence="3">The sequence shown here is derived from an EMBL/GenBank/DDBJ whole genome shotgun (WGS) entry which is preliminary data.</text>
</comment>
<gene>
    <name evidence="3" type="ORF">CBOVIS_LOCUS10856</name>
</gene>
<dbReference type="Proteomes" id="UP000494206">
    <property type="component" value="Unassembled WGS sequence"/>
</dbReference>
<keyword evidence="4" id="KW-1185">Reference proteome</keyword>
<dbReference type="EMBL" id="CADEPM010000008">
    <property type="protein sequence ID" value="CAB3409169.1"/>
    <property type="molecule type" value="Genomic_DNA"/>
</dbReference>
<evidence type="ECO:0000313" key="3">
    <source>
        <dbReference type="EMBL" id="CAB3409169.1"/>
    </source>
</evidence>
<accession>A0A8S1EZM4</accession>
<evidence type="ECO:0000313" key="4">
    <source>
        <dbReference type="Proteomes" id="UP000494206"/>
    </source>
</evidence>
<dbReference type="AlphaFoldDB" id="A0A8S1EZM4"/>
<dbReference type="Pfam" id="PF04845">
    <property type="entry name" value="PurA"/>
    <property type="match status" value="1"/>
</dbReference>
<name>A0A8S1EZM4_9PELO</name>
<evidence type="ECO:0000256" key="1">
    <source>
        <dbReference type="ARBA" id="ARBA00009251"/>
    </source>
</evidence>
<dbReference type="GO" id="GO:0032422">
    <property type="term" value="F:purine-rich negative regulatory element binding"/>
    <property type="evidence" value="ECO:0007669"/>
    <property type="project" value="InterPro"/>
</dbReference>
<dbReference type="GO" id="GO:0000981">
    <property type="term" value="F:DNA-binding transcription factor activity, RNA polymerase II-specific"/>
    <property type="evidence" value="ECO:0007669"/>
    <property type="project" value="TreeGrafter"/>
</dbReference>
<reference evidence="3 4" key="1">
    <citation type="submission" date="2020-04" db="EMBL/GenBank/DDBJ databases">
        <authorList>
            <person name="Laetsch R D."/>
            <person name="Stevens L."/>
            <person name="Kumar S."/>
            <person name="Blaxter L. M."/>
        </authorList>
    </citation>
    <scope>NUCLEOTIDE SEQUENCE [LARGE SCALE GENOMIC DNA]</scope>
</reference>
<sequence length="229" mass="25945">MSDGSPERGQKRADSQLESRQINIQQKRYYVDINENHRGRFIKIAELGSNYKSRIILTLRAANAIHTAINGLADLIDAPPSNVESKEAVLIKSETITVDSRRFYLDLKENERGRFLRIAQMPQNARQERVHIAIPSCGIKDINEALADYLNKYYDESAELAAENNDSKMRVNAENKTFVFNKGENDRGQYVRISEIKLSSGYRNAITIPFASLELIRNALNEIIEGGKA</sequence>
<dbReference type="GO" id="GO:0005634">
    <property type="term" value="C:nucleus"/>
    <property type="evidence" value="ECO:0007669"/>
    <property type="project" value="TreeGrafter"/>
</dbReference>
<dbReference type="PANTHER" id="PTHR12611:SF0">
    <property type="entry name" value="PURINE-RICH BINDING PROTEIN-ALPHA, ISOFORM B"/>
    <property type="match status" value="1"/>
</dbReference>
<dbReference type="SMART" id="SM00712">
    <property type="entry name" value="PUR"/>
    <property type="match status" value="3"/>
</dbReference>
<dbReference type="FunFam" id="3.30.2450.30:FF:000003">
    <property type="entry name" value="Histone acetyltransferase"/>
    <property type="match status" value="1"/>
</dbReference>